<dbReference type="InterPro" id="IPR013108">
    <property type="entry name" value="Amidohydro_3"/>
</dbReference>
<dbReference type="InterPro" id="IPR011059">
    <property type="entry name" value="Metal-dep_hydrolase_composite"/>
</dbReference>
<dbReference type="Pfam" id="PF07969">
    <property type="entry name" value="Amidohydro_3"/>
    <property type="match status" value="1"/>
</dbReference>
<keyword evidence="4" id="KW-1185">Reference proteome</keyword>
<dbReference type="RefSeq" id="WP_168629041.1">
    <property type="nucleotide sequence ID" value="NZ_BONL01000002.1"/>
</dbReference>
<evidence type="ECO:0000259" key="2">
    <source>
        <dbReference type="Pfam" id="PF07969"/>
    </source>
</evidence>
<feature type="domain" description="Amidohydrolase 3" evidence="2">
    <location>
        <begin position="46"/>
        <end position="556"/>
    </location>
</feature>
<dbReference type="EMBL" id="JAAXOX010000002">
    <property type="protein sequence ID" value="NKY21915.1"/>
    <property type="molecule type" value="Genomic_DNA"/>
</dbReference>
<comment type="caution">
    <text evidence="3">The sequence shown here is derived from an EMBL/GenBank/DDBJ whole genome shotgun (WGS) entry which is preliminary data.</text>
</comment>
<evidence type="ECO:0000313" key="4">
    <source>
        <dbReference type="Proteomes" id="UP000581206"/>
    </source>
</evidence>
<dbReference type="Gene3D" id="3.10.310.70">
    <property type="match status" value="1"/>
</dbReference>
<dbReference type="Gene3D" id="2.30.40.10">
    <property type="entry name" value="Urease, subunit C, domain 1"/>
    <property type="match status" value="1"/>
</dbReference>
<dbReference type="PANTHER" id="PTHR22642:SF2">
    <property type="entry name" value="PROTEIN LONG AFTER FAR-RED 3"/>
    <property type="match status" value="1"/>
</dbReference>
<accession>A0A7X6KTQ4</accession>
<dbReference type="PANTHER" id="PTHR22642">
    <property type="entry name" value="IMIDAZOLONEPROPIONASE"/>
    <property type="match status" value="1"/>
</dbReference>
<evidence type="ECO:0000256" key="1">
    <source>
        <dbReference type="SAM" id="MobiDB-lite"/>
    </source>
</evidence>
<gene>
    <name evidence="3" type="ORF">HGA03_04475</name>
</gene>
<dbReference type="SUPFAM" id="SSF51556">
    <property type="entry name" value="Metallo-dependent hydrolases"/>
    <property type="match status" value="1"/>
</dbReference>
<dbReference type="Proteomes" id="UP000581206">
    <property type="component" value="Unassembled WGS sequence"/>
</dbReference>
<feature type="region of interest" description="Disordered" evidence="1">
    <location>
        <begin position="451"/>
        <end position="484"/>
    </location>
</feature>
<dbReference type="SUPFAM" id="SSF51338">
    <property type="entry name" value="Composite domain of metallo-dependent hydrolases"/>
    <property type="match status" value="1"/>
</dbReference>
<organism evidence="3 4">
    <name type="scientific">Cellulomonas denverensis</name>
    <dbReference type="NCBI Taxonomy" id="264297"/>
    <lineage>
        <taxon>Bacteria</taxon>
        <taxon>Bacillati</taxon>
        <taxon>Actinomycetota</taxon>
        <taxon>Actinomycetes</taxon>
        <taxon>Micrococcales</taxon>
        <taxon>Cellulomonadaceae</taxon>
        <taxon>Cellulomonas</taxon>
    </lineage>
</organism>
<dbReference type="AlphaFoldDB" id="A0A7X6KTQ4"/>
<dbReference type="Gene3D" id="3.20.20.140">
    <property type="entry name" value="Metal-dependent hydrolases"/>
    <property type="match status" value="1"/>
</dbReference>
<sequence length="561" mass="57387">MSSTLYRGGVIDSPEVPGATALLVDGDRIAWIGAADQADGLTPDAVVELDGALVTAGFVDAHAHVLATALHADGLDLSAAASLAEVLDRVRSAAGGAAGRRLAAEGAPLTGAGWDEQRWPEGRPPTRAELDQAAQGGPVYLARVDLHSGVVSSSFAEVLGLAGLPGWSEDGLVTGAAFQAAQDALTEVTPARRDRLHRAALTAAAARGVVALHEHSAPFTDTRDGLRSLLALAADPGLPLVLGFRGELCVTADDARELLTDIPGLTGIGGDLCVDGSVGSRTAALHRPYLDAPDGWPFPAGDLELSAEQISNHIAAVTRAGAQAALHAIGDRAVAELLLGVRAATDVEGLDAIRAAGHRIEHAELLDAPALAATVVLGLTASVQPAFDAAWGGPDGMYAARLGAGRAANMTPLADLRDAGVPLALGSDSPVTPVDPWGAIRAAIGHHTPEQRLSTRDALTAHTRGGWRAGRGGPRRPGVPGVPAESVDPLAGELRVGAPAHLAVWDVDDAAWAHRDEPRPTWVRAGRPAPDPVLPELSGGVPAPVCRRTVRSGVVIHDTLG</sequence>
<protein>
    <submittedName>
        <fullName evidence="3">Amidohydrolase family protein</fullName>
    </submittedName>
</protein>
<name>A0A7X6KTQ4_9CELL</name>
<keyword evidence="3" id="KW-0378">Hydrolase</keyword>
<evidence type="ECO:0000313" key="3">
    <source>
        <dbReference type="EMBL" id="NKY21915.1"/>
    </source>
</evidence>
<reference evidence="3 4" key="1">
    <citation type="submission" date="2020-04" db="EMBL/GenBank/DDBJ databases">
        <title>MicrobeNet Type strains.</title>
        <authorList>
            <person name="Nicholson A.C."/>
        </authorList>
    </citation>
    <scope>NUCLEOTIDE SEQUENCE [LARGE SCALE GENOMIC DNA]</scope>
    <source>
        <strain evidence="3 4">ATCC BAA-788</strain>
    </source>
</reference>
<dbReference type="InterPro" id="IPR032466">
    <property type="entry name" value="Metal_Hydrolase"/>
</dbReference>
<dbReference type="GO" id="GO:0016810">
    <property type="term" value="F:hydrolase activity, acting on carbon-nitrogen (but not peptide) bonds"/>
    <property type="evidence" value="ECO:0007669"/>
    <property type="project" value="InterPro"/>
</dbReference>
<proteinExistence type="predicted"/>